<sequence length="214" mass="23039">MPVYQPLIPTGTVNLDVDYQNIQGNFEQANISFGIDHLPFSNLTAQNGYHTAIHFNPVSTTTTNPPNNQPINGYTATPGYGQLFSAQINDGINTDEALYFLSGGGRLTQLTRNFQPAAVTLNNGYTFLPGGIIFQWGIVTAGAVGQFPVSFATSNIDFPNNCFNVSLTPICKVGGTTQDHVFSVEQGTVSATGFTYNSTATTTYPQFFWTAIGN</sequence>
<feature type="domain" description="Putative tail fiber protein gp53-like C-terminal" evidence="1">
    <location>
        <begin position="128"/>
        <end position="214"/>
    </location>
</feature>
<accession>A0A6J5LJM1</accession>
<dbReference type="EMBL" id="LR796277">
    <property type="protein sequence ID" value="CAB4133772.1"/>
    <property type="molecule type" value="Genomic_DNA"/>
</dbReference>
<reference evidence="2" key="1">
    <citation type="submission" date="2020-04" db="EMBL/GenBank/DDBJ databases">
        <authorList>
            <person name="Chiriac C."/>
            <person name="Salcher M."/>
            <person name="Ghai R."/>
            <person name="Kavagutti S V."/>
        </authorList>
    </citation>
    <scope>NUCLEOTIDE SEQUENCE</scope>
</reference>
<dbReference type="InterPro" id="IPR054075">
    <property type="entry name" value="Gp53-like_C"/>
</dbReference>
<gene>
    <name evidence="2" type="ORF">UFOVP264_14</name>
</gene>
<evidence type="ECO:0000259" key="1">
    <source>
        <dbReference type="Pfam" id="PF21882"/>
    </source>
</evidence>
<dbReference type="Gene3D" id="2.60.40.3940">
    <property type="match status" value="1"/>
</dbReference>
<organism evidence="2">
    <name type="scientific">uncultured Caudovirales phage</name>
    <dbReference type="NCBI Taxonomy" id="2100421"/>
    <lineage>
        <taxon>Viruses</taxon>
        <taxon>Duplodnaviria</taxon>
        <taxon>Heunggongvirae</taxon>
        <taxon>Uroviricota</taxon>
        <taxon>Caudoviricetes</taxon>
        <taxon>Peduoviridae</taxon>
        <taxon>Maltschvirus</taxon>
        <taxon>Maltschvirus maltsch</taxon>
    </lineage>
</organism>
<protein>
    <recommendedName>
        <fullName evidence="1">Putative tail fiber protein gp53-like C-terminal domain-containing protein</fullName>
    </recommendedName>
</protein>
<name>A0A6J5LJM1_9CAUD</name>
<proteinExistence type="predicted"/>
<dbReference type="Pfam" id="PF21882">
    <property type="entry name" value="Gp53-like_C"/>
    <property type="match status" value="1"/>
</dbReference>
<evidence type="ECO:0000313" key="2">
    <source>
        <dbReference type="EMBL" id="CAB4133772.1"/>
    </source>
</evidence>